<dbReference type="PANTHER" id="PTHR30466">
    <property type="entry name" value="FLAVIN REDUCTASE"/>
    <property type="match status" value="1"/>
</dbReference>
<dbReference type="GO" id="GO:0010181">
    <property type="term" value="F:FMN binding"/>
    <property type="evidence" value="ECO:0007669"/>
    <property type="project" value="InterPro"/>
</dbReference>
<protein>
    <submittedName>
        <fullName evidence="3">Flavin reductase</fullName>
    </submittedName>
</protein>
<dbReference type="InterPro" id="IPR002563">
    <property type="entry name" value="Flavin_Rdtase-like_dom"/>
</dbReference>
<dbReference type="AlphaFoldDB" id="A0A0Q3WSC4"/>
<sequence>MDSRVFRNAMGNFATGITIVTTESEGEIHGMTVNAFMSVSLDPMLVVVSIDKKASMYDIMQKTKKYAVSFLKEEQTDYSMIFADQMDGKEKVEYDRLDGQPVLKNALTTIACEVQDMVKAGDHMLFIGKVTDIAINEGDPLLYFGGSYRKLKDIE</sequence>
<proteinExistence type="predicted"/>
<dbReference type="PANTHER" id="PTHR30466:SF1">
    <property type="entry name" value="FMN REDUCTASE (NADH) RUTF"/>
    <property type="match status" value="1"/>
</dbReference>
<dbReference type="SMART" id="SM00903">
    <property type="entry name" value="Flavin_Reduct"/>
    <property type="match status" value="1"/>
</dbReference>
<dbReference type="PATRIC" id="fig|157838.3.peg.2467"/>
<dbReference type="GO" id="GO:0042602">
    <property type="term" value="F:riboflavin reductase (NADPH) activity"/>
    <property type="evidence" value="ECO:0007669"/>
    <property type="project" value="TreeGrafter"/>
</dbReference>
<dbReference type="Gene3D" id="2.30.110.10">
    <property type="entry name" value="Electron Transport, Fmn-binding Protein, Chain A"/>
    <property type="match status" value="1"/>
</dbReference>
<evidence type="ECO:0000259" key="2">
    <source>
        <dbReference type="SMART" id="SM00903"/>
    </source>
</evidence>
<comment type="caution">
    <text evidence="3">The sequence shown here is derived from an EMBL/GenBank/DDBJ whole genome shotgun (WGS) entry which is preliminary data.</text>
</comment>
<gene>
    <name evidence="3" type="ORF">AN964_11220</name>
</gene>
<accession>A0A0Q3WSC4</accession>
<evidence type="ECO:0000256" key="1">
    <source>
        <dbReference type="ARBA" id="ARBA00023002"/>
    </source>
</evidence>
<feature type="domain" description="Flavin reductase like" evidence="2">
    <location>
        <begin position="10"/>
        <end position="150"/>
    </location>
</feature>
<dbReference type="Pfam" id="PF01613">
    <property type="entry name" value="Flavin_Reduct"/>
    <property type="match status" value="1"/>
</dbReference>
<dbReference type="EMBL" id="LJJC01000004">
    <property type="protein sequence ID" value="KQL54012.1"/>
    <property type="molecule type" value="Genomic_DNA"/>
</dbReference>
<dbReference type="RefSeq" id="WP_055739759.1">
    <property type="nucleotide sequence ID" value="NZ_JAAIWL010000001.1"/>
</dbReference>
<keyword evidence="4" id="KW-1185">Reference proteome</keyword>
<reference evidence="3 4" key="1">
    <citation type="submission" date="2015-09" db="EMBL/GenBank/DDBJ databases">
        <title>Genome sequencing project for genomic taxonomy and phylogenomics of Bacillus-like bacteria.</title>
        <authorList>
            <person name="Liu B."/>
            <person name="Wang J."/>
            <person name="Zhu Y."/>
            <person name="Liu G."/>
            <person name="Chen Q."/>
            <person name="Chen Z."/>
            <person name="Lan J."/>
            <person name="Che J."/>
            <person name="Ge C."/>
            <person name="Shi H."/>
            <person name="Pan Z."/>
            <person name="Liu X."/>
        </authorList>
    </citation>
    <scope>NUCLEOTIDE SEQUENCE [LARGE SCALE GENOMIC DNA]</scope>
    <source>
        <strain evidence="3 4">LMG 18435</strain>
    </source>
</reference>
<dbReference type="OrthoDB" id="9792858at2"/>
<dbReference type="InterPro" id="IPR012349">
    <property type="entry name" value="Split_barrel_FMN-bd"/>
</dbReference>
<name>A0A0Q3WSC4_9BACI</name>
<evidence type="ECO:0000313" key="3">
    <source>
        <dbReference type="EMBL" id="KQL54012.1"/>
    </source>
</evidence>
<dbReference type="Proteomes" id="UP000051888">
    <property type="component" value="Unassembled WGS sequence"/>
</dbReference>
<dbReference type="InterPro" id="IPR050268">
    <property type="entry name" value="NADH-dep_flavin_reductase"/>
</dbReference>
<keyword evidence="1" id="KW-0560">Oxidoreductase</keyword>
<dbReference type="SUPFAM" id="SSF50475">
    <property type="entry name" value="FMN-binding split barrel"/>
    <property type="match status" value="1"/>
</dbReference>
<organism evidence="3 4">
    <name type="scientific">Heyndrickxia shackletonii</name>
    <dbReference type="NCBI Taxonomy" id="157838"/>
    <lineage>
        <taxon>Bacteria</taxon>
        <taxon>Bacillati</taxon>
        <taxon>Bacillota</taxon>
        <taxon>Bacilli</taxon>
        <taxon>Bacillales</taxon>
        <taxon>Bacillaceae</taxon>
        <taxon>Heyndrickxia</taxon>
    </lineage>
</organism>
<evidence type="ECO:0000313" key="4">
    <source>
        <dbReference type="Proteomes" id="UP000051888"/>
    </source>
</evidence>
<dbReference type="STRING" id="157838.AN964_11220"/>